<dbReference type="Proteomes" id="UP000807504">
    <property type="component" value="Unassembled WGS sequence"/>
</dbReference>
<reference evidence="1" key="2">
    <citation type="submission" date="2020-06" db="EMBL/GenBank/DDBJ databases">
        <authorList>
            <person name="Sheffer M."/>
        </authorList>
    </citation>
    <scope>NUCLEOTIDE SEQUENCE</scope>
</reference>
<evidence type="ECO:0000313" key="2">
    <source>
        <dbReference type="Proteomes" id="UP000807504"/>
    </source>
</evidence>
<dbReference type="AlphaFoldDB" id="A0A8T0FI27"/>
<dbReference type="EMBL" id="JABXBU010000012">
    <property type="protein sequence ID" value="KAF8788493.1"/>
    <property type="molecule type" value="Genomic_DNA"/>
</dbReference>
<proteinExistence type="predicted"/>
<keyword evidence="2" id="KW-1185">Reference proteome</keyword>
<evidence type="ECO:0000313" key="1">
    <source>
        <dbReference type="EMBL" id="KAF8788493.1"/>
    </source>
</evidence>
<accession>A0A8T0FI27</accession>
<organism evidence="1 2">
    <name type="scientific">Argiope bruennichi</name>
    <name type="common">Wasp spider</name>
    <name type="synonym">Aranea bruennichi</name>
    <dbReference type="NCBI Taxonomy" id="94029"/>
    <lineage>
        <taxon>Eukaryota</taxon>
        <taxon>Metazoa</taxon>
        <taxon>Ecdysozoa</taxon>
        <taxon>Arthropoda</taxon>
        <taxon>Chelicerata</taxon>
        <taxon>Arachnida</taxon>
        <taxon>Araneae</taxon>
        <taxon>Araneomorphae</taxon>
        <taxon>Entelegynae</taxon>
        <taxon>Araneoidea</taxon>
        <taxon>Araneidae</taxon>
        <taxon>Argiope</taxon>
    </lineage>
</organism>
<protein>
    <submittedName>
        <fullName evidence="1">Uncharacterized protein</fullName>
    </submittedName>
</protein>
<sequence length="602" mass="65487">MRKKRPLKTYVLALNHRAVTSVFEVPNTMKVEIQHFNPEVLLSFLIKRTCLSILCIPGVVHHYLNQMIQNGYEFEHFKHLKLLFFEESEAVDNSKMAWKSCFRCVYVWLFVPPSVCLCVCGSSFPHRCVCVCVALRSLFGVFVCVALRSPFGASLCVALRSPFFGVRSLWCGGSSFPARCCVCGSSFPVSECVCGSSFPLRSVCVWLFVPRLGVCVCGSSFPVSECVCVALRSPSRSVCVVWLFVPRLGVCVWLFVPRLGVWCVLGLRSPSRSVCGSSFPVSECVCVALRSPSRSVCVVALRSPSRVCVCGSSFPVSECVCVWLFVPRLGVCVCGSSFPSRSVCVWLFVPRLGVCCGSSFPSRSVVCGSSFPVSECGVCGSSLPVSECVCVALRCPSRSVCVCGSSLPVRSVCVWLFVPSELCVWLRSPSRSVWVALRSSIGVCVWLYVPSPGDGVALRSHLGVCVVCGLRLPLGVCALSSTSVCVLASSFHLGGWLALRSSQVRVLLFVPHWCVAPSFPLGCWSRSSPSRCVWSRSFPVSVCVAPLRSPSRCGVALVRPRLGVWCGLRSFHPLGVVWLSFVPHLGVCVALRVTSPRIVQKA</sequence>
<comment type="caution">
    <text evidence="1">The sequence shown here is derived from an EMBL/GenBank/DDBJ whole genome shotgun (WGS) entry which is preliminary data.</text>
</comment>
<gene>
    <name evidence="1" type="ORF">HNY73_006528</name>
</gene>
<name>A0A8T0FI27_ARGBR</name>
<reference evidence="1" key="1">
    <citation type="journal article" date="2020" name="bioRxiv">
        <title>Chromosome-level reference genome of the European wasp spider Argiope bruennichi: a resource for studies on range expansion and evolutionary adaptation.</title>
        <authorList>
            <person name="Sheffer M.M."/>
            <person name="Hoppe A."/>
            <person name="Krehenwinkel H."/>
            <person name="Uhl G."/>
            <person name="Kuss A.W."/>
            <person name="Jensen L."/>
            <person name="Jensen C."/>
            <person name="Gillespie R.G."/>
            <person name="Hoff K.J."/>
            <person name="Prost S."/>
        </authorList>
    </citation>
    <scope>NUCLEOTIDE SEQUENCE</scope>
</reference>